<accession>A0AAN7C7E4</accession>
<proteinExistence type="predicted"/>
<name>A0AAN7C7E4_9PEZI</name>
<reference evidence="1" key="1">
    <citation type="journal article" date="2023" name="Mol. Phylogenet. Evol.">
        <title>Genome-scale phylogeny and comparative genomics of the fungal order Sordariales.</title>
        <authorList>
            <person name="Hensen N."/>
            <person name="Bonometti L."/>
            <person name="Westerberg I."/>
            <person name="Brannstrom I.O."/>
            <person name="Guillou S."/>
            <person name="Cros-Aarteil S."/>
            <person name="Calhoun S."/>
            <person name="Haridas S."/>
            <person name="Kuo A."/>
            <person name="Mondo S."/>
            <person name="Pangilinan J."/>
            <person name="Riley R."/>
            <person name="LaButti K."/>
            <person name="Andreopoulos B."/>
            <person name="Lipzen A."/>
            <person name="Chen C."/>
            <person name="Yan M."/>
            <person name="Daum C."/>
            <person name="Ng V."/>
            <person name="Clum A."/>
            <person name="Steindorff A."/>
            <person name="Ohm R.A."/>
            <person name="Martin F."/>
            <person name="Silar P."/>
            <person name="Natvig D.O."/>
            <person name="Lalanne C."/>
            <person name="Gautier V."/>
            <person name="Ament-Velasquez S.L."/>
            <person name="Kruys A."/>
            <person name="Hutchinson M.I."/>
            <person name="Powell A.J."/>
            <person name="Barry K."/>
            <person name="Miller A.N."/>
            <person name="Grigoriev I.V."/>
            <person name="Debuchy R."/>
            <person name="Gladieux P."/>
            <person name="Hiltunen Thoren M."/>
            <person name="Johannesson H."/>
        </authorList>
    </citation>
    <scope>NUCLEOTIDE SEQUENCE</scope>
    <source>
        <strain evidence="1">CBS 532.94</strain>
    </source>
</reference>
<dbReference type="EMBL" id="MU860182">
    <property type="protein sequence ID" value="KAK4236610.1"/>
    <property type="molecule type" value="Genomic_DNA"/>
</dbReference>
<keyword evidence="2" id="KW-1185">Reference proteome</keyword>
<organism evidence="1 2">
    <name type="scientific">Achaetomium macrosporum</name>
    <dbReference type="NCBI Taxonomy" id="79813"/>
    <lineage>
        <taxon>Eukaryota</taxon>
        <taxon>Fungi</taxon>
        <taxon>Dikarya</taxon>
        <taxon>Ascomycota</taxon>
        <taxon>Pezizomycotina</taxon>
        <taxon>Sordariomycetes</taxon>
        <taxon>Sordariomycetidae</taxon>
        <taxon>Sordariales</taxon>
        <taxon>Chaetomiaceae</taxon>
        <taxon>Achaetomium</taxon>
    </lineage>
</organism>
<reference evidence="1" key="2">
    <citation type="submission" date="2023-05" db="EMBL/GenBank/DDBJ databases">
        <authorList>
            <consortium name="Lawrence Berkeley National Laboratory"/>
            <person name="Steindorff A."/>
            <person name="Hensen N."/>
            <person name="Bonometti L."/>
            <person name="Westerberg I."/>
            <person name="Brannstrom I.O."/>
            <person name="Guillou S."/>
            <person name="Cros-Aarteil S."/>
            <person name="Calhoun S."/>
            <person name="Haridas S."/>
            <person name="Kuo A."/>
            <person name="Mondo S."/>
            <person name="Pangilinan J."/>
            <person name="Riley R."/>
            <person name="Labutti K."/>
            <person name="Andreopoulos B."/>
            <person name="Lipzen A."/>
            <person name="Chen C."/>
            <person name="Yanf M."/>
            <person name="Daum C."/>
            <person name="Ng V."/>
            <person name="Clum A."/>
            <person name="Ohm R."/>
            <person name="Martin F."/>
            <person name="Silar P."/>
            <person name="Natvig D."/>
            <person name="Lalanne C."/>
            <person name="Gautier V."/>
            <person name="Ament-Velasquez S.L."/>
            <person name="Kruys A."/>
            <person name="Hutchinson M.I."/>
            <person name="Powell A.J."/>
            <person name="Barry K."/>
            <person name="Miller A.N."/>
            <person name="Grigoriev I.V."/>
            <person name="Debuchy R."/>
            <person name="Gladieux P."/>
            <person name="Thoren M.H."/>
            <person name="Johannesson H."/>
        </authorList>
    </citation>
    <scope>NUCLEOTIDE SEQUENCE</scope>
    <source>
        <strain evidence="1">CBS 532.94</strain>
    </source>
</reference>
<comment type="caution">
    <text evidence="1">The sequence shown here is derived from an EMBL/GenBank/DDBJ whole genome shotgun (WGS) entry which is preliminary data.</text>
</comment>
<dbReference type="AlphaFoldDB" id="A0AAN7C7E4"/>
<sequence length="244" mass="28629">MPFPRKLAQLPEGYEILPLEEKHLEWVQAIMAHTMSFDSPLESKVPYPEGPTQRAYDMFHAAKRMSRGHIRSGLSYGVFMKSFTGSGRVDWDFNNPSATREELLQQMDFPSIWVVLPAKEELVEVAEIVSSSTDVRMVSKLELAVRPLSVAVLRQHTDEINVDNVRWQINHWRALQKLYRDAGWDSNKPDNFDGDEFERTRADWMRCFKALEREQRENPPRQGRTLSPEAQLRFDEFKQRWETF</sequence>
<evidence type="ECO:0000313" key="1">
    <source>
        <dbReference type="EMBL" id="KAK4236610.1"/>
    </source>
</evidence>
<dbReference type="Proteomes" id="UP001303760">
    <property type="component" value="Unassembled WGS sequence"/>
</dbReference>
<protein>
    <submittedName>
        <fullName evidence="1">Uncharacterized protein</fullName>
    </submittedName>
</protein>
<gene>
    <name evidence="1" type="ORF">C8A03DRAFT_35466</name>
</gene>
<evidence type="ECO:0000313" key="2">
    <source>
        <dbReference type="Proteomes" id="UP001303760"/>
    </source>
</evidence>